<reference evidence="5 6" key="1">
    <citation type="journal article" date="2014" name="BMC Genomics">
        <title>Comparison of environmental and isolate Sulfobacillus genomes reveals diverse carbon, sulfur, nitrogen, and hydrogen metabolisms.</title>
        <authorList>
            <person name="Justice N.B."/>
            <person name="Norman A."/>
            <person name="Brown C.T."/>
            <person name="Singh A."/>
            <person name="Thomas B.C."/>
            <person name="Banfield J.F."/>
        </authorList>
    </citation>
    <scope>NUCLEOTIDE SEQUENCE [LARGE SCALE GENOMIC DNA]</scope>
    <source>
        <strain evidence="5">AMDSBA1</strain>
    </source>
</reference>
<keyword evidence="3" id="KW-0804">Transcription</keyword>
<dbReference type="SUPFAM" id="SSF46785">
    <property type="entry name" value="Winged helix' DNA-binding domain"/>
    <property type="match status" value="1"/>
</dbReference>
<dbReference type="Gene3D" id="1.10.10.10">
    <property type="entry name" value="Winged helix-like DNA-binding domain superfamily/Winged helix DNA-binding domain"/>
    <property type="match status" value="1"/>
</dbReference>
<dbReference type="InterPro" id="IPR011991">
    <property type="entry name" value="ArsR-like_HTH"/>
</dbReference>
<protein>
    <submittedName>
        <fullName evidence="5">Transcriptional regulator</fullName>
    </submittedName>
</protein>
<dbReference type="InterPro" id="IPR036390">
    <property type="entry name" value="WH_DNA-bd_sf"/>
</dbReference>
<evidence type="ECO:0000313" key="5">
    <source>
        <dbReference type="EMBL" id="PSR24981.1"/>
    </source>
</evidence>
<comment type="caution">
    <text evidence="5">The sequence shown here is derived from an EMBL/GenBank/DDBJ whole genome shotgun (WGS) entry which is preliminary data.</text>
</comment>
<evidence type="ECO:0000256" key="3">
    <source>
        <dbReference type="ARBA" id="ARBA00023163"/>
    </source>
</evidence>
<evidence type="ECO:0000313" key="6">
    <source>
        <dbReference type="Proteomes" id="UP000242699"/>
    </source>
</evidence>
<keyword evidence="2" id="KW-0238">DNA-binding</keyword>
<sequence length="113" mass="12798">MDNLGEHNRHCPVARTAALVGDTYILLILRDLSDGPRRFGDLERSVEASPRTLTSRLRQMEAEGIIVRHVFAEIPPRVEYELTTKGRALAPIVESLRQFGETWLLDDGQSQTR</sequence>
<dbReference type="Proteomes" id="UP000242699">
    <property type="component" value="Unassembled WGS sequence"/>
</dbReference>
<feature type="domain" description="HTH hxlR-type" evidence="4">
    <location>
        <begin position="11"/>
        <end position="108"/>
    </location>
</feature>
<dbReference type="PROSITE" id="PS51118">
    <property type="entry name" value="HTH_HXLR"/>
    <property type="match status" value="1"/>
</dbReference>
<evidence type="ECO:0000259" key="4">
    <source>
        <dbReference type="PROSITE" id="PS51118"/>
    </source>
</evidence>
<keyword evidence="1" id="KW-0805">Transcription regulation</keyword>
<dbReference type="AlphaFoldDB" id="A0A2T2WRW8"/>
<dbReference type="InterPro" id="IPR036388">
    <property type="entry name" value="WH-like_DNA-bd_sf"/>
</dbReference>
<evidence type="ECO:0000256" key="2">
    <source>
        <dbReference type="ARBA" id="ARBA00023125"/>
    </source>
</evidence>
<dbReference type="CDD" id="cd00090">
    <property type="entry name" value="HTH_ARSR"/>
    <property type="match status" value="1"/>
</dbReference>
<evidence type="ECO:0000256" key="1">
    <source>
        <dbReference type="ARBA" id="ARBA00023015"/>
    </source>
</evidence>
<gene>
    <name evidence="5" type="ORF">C7B43_17790</name>
</gene>
<organism evidence="5 6">
    <name type="scientific">Sulfobacillus benefaciens</name>
    <dbReference type="NCBI Taxonomy" id="453960"/>
    <lineage>
        <taxon>Bacteria</taxon>
        <taxon>Bacillati</taxon>
        <taxon>Bacillota</taxon>
        <taxon>Clostridia</taxon>
        <taxon>Eubacteriales</taxon>
        <taxon>Clostridiales Family XVII. Incertae Sedis</taxon>
        <taxon>Sulfobacillus</taxon>
    </lineage>
</organism>
<dbReference type="GO" id="GO:0003677">
    <property type="term" value="F:DNA binding"/>
    <property type="evidence" value="ECO:0007669"/>
    <property type="project" value="UniProtKB-KW"/>
</dbReference>
<dbReference type="EMBL" id="PXYT01000063">
    <property type="protein sequence ID" value="PSR24981.1"/>
    <property type="molecule type" value="Genomic_DNA"/>
</dbReference>
<dbReference type="InterPro" id="IPR002577">
    <property type="entry name" value="HTH_HxlR"/>
</dbReference>
<dbReference type="PANTHER" id="PTHR33204:SF18">
    <property type="entry name" value="TRANSCRIPTIONAL REGULATORY PROTEIN"/>
    <property type="match status" value="1"/>
</dbReference>
<accession>A0A2T2WRW8</accession>
<dbReference type="PANTHER" id="PTHR33204">
    <property type="entry name" value="TRANSCRIPTIONAL REGULATOR, MARR FAMILY"/>
    <property type="match status" value="1"/>
</dbReference>
<name>A0A2T2WRW8_9FIRM</name>
<proteinExistence type="predicted"/>
<dbReference type="Pfam" id="PF01638">
    <property type="entry name" value="HxlR"/>
    <property type="match status" value="1"/>
</dbReference>